<sequence length="362" mass="38821">MKKKGWAIIIIWLSFLVLTGCTQHSNTGNKKSIVSSSKKVSKLTAARTDVNSLFDVQYTELRDGVEEDEIEAVNKEVNSLPSSNNRTKLKKHMKAAYHLFPAYETAQSSKDARQAAKDSKEADAVDKSEAIASSKKASSKALAASKKASSKAAAVSKDEVAESSRAAASQAAASSKAIKKAAKYRGITVSGTGNNVFQKFSLTTGYAIITANNAGSSNFVVDMKNGDGTDFKSILINEIGNYSGSLYIEIPTDGDYLFSVESDGNWNFNIVQKINPAKINKSLQASGSGTSVIFMKIPKNGSYKITTTNSGESNFVVMNGEDNLLVNEIGNYSGSQIQGIDAGTYPISIESDGNWTIKFEKM</sequence>
<dbReference type="InterPro" id="IPR054544">
    <property type="entry name" value="Pest_crys_Cry1Aa_dom-IV"/>
</dbReference>
<proteinExistence type="predicted"/>
<reference evidence="3 4" key="1">
    <citation type="journal article" date="2015" name="Genome Announc.">
        <title>Expanding the biotechnology potential of lactobacilli through comparative genomics of 213 strains and associated genera.</title>
        <authorList>
            <person name="Sun Z."/>
            <person name="Harris H.M."/>
            <person name="McCann A."/>
            <person name="Guo C."/>
            <person name="Argimon S."/>
            <person name="Zhang W."/>
            <person name="Yang X."/>
            <person name="Jeffery I.B."/>
            <person name="Cooney J.C."/>
            <person name="Kagawa T.F."/>
            <person name="Liu W."/>
            <person name="Song Y."/>
            <person name="Salvetti E."/>
            <person name="Wrobel A."/>
            <person name="Rasinkangas P."/>
            <person name="Parkhill J."/>
            <person name="Rea M.C."/>
            <person name="O'Sullivan O."/>
            <person name="Ritari J."/>
            <person name="Douillard F.P."/>
            <person name="Paul Ross R."/>
            <person name="Yang R."/>
            <person name="Briner A.E."/>
            <person name="Felis G.E."/>
            <person name="de Vos W.M."/>
            <person name="Barrangou R."/>
            <person name="Klaenhammer T.R."/>
            <person name="Caufield P.W."/>
            <person name="Cui Y."/>
            <person name="Zhang H."/>
            <person name="O'Toole P.W."/>
        </authorList>
    </citation>
    <scope>NUCLEOTIDE SEQUENCE [LARGE SCALE GENOMIC DNA]</scope>
    <source>
        <strain evidence="3 4">DSM 17758</strain>
    </source>
</reference>
<evidence type="ECO:0000259" key="2">
    <source>
        <dbReference type="Pfam" id="PF18449"/>
    </source>
</evidence>
<gene>
    <name evidence="3" type="ORF">FC15_GL001191</name>
</gene>
<dbReference type="RefSeq" id="WP_057823855.1">
    <property type="nucleotide sequence ID" value="NZ_AZFX01000036.1"/>
</dbReference>
<organism evidence="3 4">
    <name type="scientific">Lapidilactobacillus concavus DSM 17758</name>
    <dbReference type="NCBI Taxonomy" id="1423735"/>
    <lineage>
        <taxon>Bacteria</taxon>
        <taxon>Bacillati</taxon>
        <taxon>Bacillota</taxon>
        <taxon>Bacilli</taxon>
        <taxon>Lactobacillales</taxon>
        <taxon>Lactobacillaceae</taxon>
        <taxon>Lapidilactobacillus</taxon>
    </lineage>
</organism>
<accession>A0A0R1VYV2</accession>
<dbReference type="STRING" id="1423735.FC15_GL001191"/>
<dbReference type="OrthoDB" id="2664546at2"/>
<comment type="caution">
    <text evidence="3">The sequence shown here is derived from an EMBL/GenBank/DDBJ whole genome shotgun (WGS) entry which is preliminary data.</text>
</comment>
<name>A0A0R1VYV2_9LACO</name>
<keyword evidence="4" id="KW-1185">Reference proteome</keyword>
<evidence type="ECO:0000256" key="1">
    <source>
        <dbReference type="SAM" id="MobiDB-lite"/>
    </source>
</evidence>
<feature type="domain" description="Pesticidal crystal protein Cry1Aa" evidence="2">
    <location>
        <begin position="41"/>
        <end position="102"/>
    </location>
</feature>
<dbReference type="Pfam" id="PF18449">
    <property type="entry name" value="Endotoxin_C2"/>
    <property type="match status" value="1"/>
</dbReference>
<dbReference type="EMBL" id="AZFX01000036">
    <property type="protein sequence ID" value="KRM10589.1"/>
    <property type="molecule type" value="Genomic_DNA"/>
</dbReference>
<dbReference type="Proteomes" id="UP000051315">
    <property type="component" value="Unassembled WGS sequence"/>
</dbReference>
<evidence type="ECO:0000313" key="3">
    <source>
        <dbReference type="EMBL" id="KRM10589.1"/>
    </source>
</evidence>
<feature type="region of interest" description="Disordered" evidence="1">
    <location>
        <begin position="108"/>
        <end position="130"/>
    </location>
</feature>
<feature type="compositionally biased region" description="Basic and acidic residues" evidence="1">
    <location>
        <begin position="110"/>
        <end position="129"/>
    </location>
</feature>
<evidence type="ECO:0000313" key="4">
    <source>
        <dbReference type="Proteomes" id="UP000051315"/>
    </source>
</evidence>
<protein>
    <recommendedName>
        <fullName evidence="2">Pesticidal crystal protein Cry1Aa domain-containing protein</fullName>
    </recommendedName>
</protein>
<dbReference type="PATRIC" id="fig|1423735.3.peg.1237"/>
<dbReference type="AlphaFoldDB" id="A0A0R1VYV2"/>
<dbReference type="PROSITE" id="PS51257">
    <property type="entry name" value="PROKAR_LIPOPROTEIN"/>
    <property type="match status" value="1"/>
</dbReference>